<keyword evidence="3" id="KW-1185">Reference proteome</keyword>
<dbReference type="Proteomes" id="UP000244005">
    <property type="component" value="Unassembled WGS sequence"/>
</dbReference>
<dbReference type="EMBL" id="KZ772673">
    <property type="protein sequence ID" value="PTQ50026.1"/>
    <property type="molecule type" value="Genomic_DNA"/>
</dbReference>
<evidence type="ECO:0000256" key="1">
    <source>
        <dbReference type="SAM" id="Phobius"/>
    </source>
</evidence>
<dbReference type="AlphaFoldDB" id="A0A2R6XVB8"/>
<sequence length="92" mass="10536">MGFLFLHAMVSCYLLVDRISTIGEVMLYFACMLLSVLIFGGGSIHLRSHTLTHRREPDSKKKIKQLGLMFKLLKLYLDGLPSPIISCFRRFT</sequence>
<gene>
    <name evidence="2" type="ORF">MARPO_0001s0086</name>
</gene>
<keyword evidence="1" id="KW-1133">Transmembrane helix</keyword>
<keyword evidence="1" id="KW-0472">Membrane</keyword>
<dbReference type="Gramene" id="Mp1g17460.1">
    <property type="protein sequence ID" value="Mp1g17460.1.cds1"/>
    <property type="gene ID" value="Mp1g17460"/>
</dbReference>
<protein>
    <submittedName>
        <fullName evidence="2">Uncharacterized protein</fullName>
    </submittedName>
</protein>
<reference evidence="3" key="1">
    <citation type="journal article" date="2017" name="Cell">
        <title>Insights into land plant evolution garnered from the Marchantia polymorpha genome.</title>
        <authorList>
            <person name="Bowman J.L."/>
            <person name="Kohchi T."/>
            <person name="Yamato K.T."/>
            <person name="Jenkins J."/>
            <person name="Shu S."/>
            <person name="Ishizaki K."/>
            <person name="Yamaoka S."/>
            <person name="Nishihama R."/>
            <person name="Nakamura Y."/>
            <person name="Berger F."/>
            <person name="Adam C."/>
            <person name="Aki S.S."/>
            <person name="Althoff F."/>
            <person name="Araki T."/>
            <person name="Arteaga-Vazquez M.A."/>
            <person name="Balasubrmanian S."/>
            <person name="Barry K."/>
            <person name="Bauer D."/>
            <person name="Boehm C.R."/>
            <person name="Briginshaw L."/>
            <person name="Caballero-Perez J."/>
            <person name="Catarino B."/>
            <person name="Chen F."/>
            <person name="Chiyoda S."/>
            <person name="Chovatia M."/>
            <person name="Davies K.M."/>
            <person name="Delmans M."/>
            <person name="Demura T."/>
            <person name="Dierschke T."/>
            <person name="Dolan L."/>
            <person name="Dorantes-Acosta A.E."/>
            <person name="Eklund D.M."/>
            <person name="Florent S.N."/>
            <person name="Flores-Sandoval E."/>
            <person name="Fujiyama A."/>
            <person name="Fukuzawa H."/>
            <person name="Galik B."/>
            <person name="Grimanelli D."/>
            <person name="Grimwood J."/>
            <person name="Grossniklaus U."/>
            <person name="Hamada T."/>
            <person name="Haseloff J."/>
            <person name="Hetherington A.J."/>
            <person name="Higo A."/>
            <person name="Hirakawa Y."/>
            <person name="Hundley H.N."/>
            <person name="Ikeda Y."/>
            <person name="Inoue K."/>
            <person name="Inoue S.I."/>
            <person name="Ishida S."/>
            <person name="Jia Q."/>
            <person name="Kakita M."/>
            <person name="Kanazawa T."/>
            <person name="Kawai Y."/>
            <person name="Kawashima T."/>
            <person name="Kennedy M."/>
            <person name="Kinose K."/>
            <person name="Kinoshita T."/>
            <person name="Kohara Y."/>
            <person name="Koide E."/>
            <person name="Komatsu K."/>
            <person name="Kopischke S."/>
            <person name="Kubo M."/>
            <person name="Kyozuka J."/>
            <person name="Lagercrantz U."/>
            <person name="Lin S.S."/>
            <person name="Lindquist E."/>
            <person name="Lipzen A.M."/>
            <person name="Lu C.W."/>
            <person name="De Luna E."/>
            <person name="Martienssen R.A."/>
            <person name="Minamino N."/>
            <person name="Mizutani M."/>
            <person name="Mizutani M."/>
            <person name="Mochizuki N."/>
            <person name="Monte I."/>
            <person name="Mosher R."/>
            <person name="Nagasaki H."/>
            <person name="Nakagami H."/>
            <person name="Naramoto S."/>
            <person name="Nishitani K."/>
            <person name="Ohtani M."/>
            <person name="Okamoto T."/>
            <person name="Okumura M."/>
            <person name="Phillips J."/>
            <person name="Pollak B."/>
            <person name="Reinders A."/>
            <person name="Rovekamp M."/>
            <person name="Sano R."/>
            <person name="Sawa S."/>
            <person name="Schmid M.W."/>
            <person name="Shirakawa M."/>
            <person name="Solano R."/>
            <person name="Spunde A."/>
            <person name="Suetsugu N."/>
            <person name="Sugano S."/>
            <person name="Sugiyama A."/>
            <person name="Sun R."/>
            <person name="Suzuki Y."/>
            <person name="Takenaka M."/>
            <person name="Takezawa D."/>
            <person name="Tomogane H."/>
            <person name="Tsuzuki M."/>
            <person name="Ueda T."/>
            <person name="Umeda M."/>
            <person name="Ward J.M."/>
            <person name="Watanabe Y."/>
            <person name="Yazaki K."/>
            <person name="Yokoyama R."/>
            <person name="Yoshitake Y."/>
            <person name="Yotsui I."/>
            <person name="Zachgo S."/>
            <person name="Schmutz J."/>
        </authorList>
    </citation>
    <scope>NUCLEOTIDE SEQUENCE [LARGE SCALE GENOMIC DNA]</scope>
    <source>
        <strain evidence="3">Tak-1</strain>
    </source>
</reference>
<evidence type="ECO:0000313" key="3">
    <source>
        <dbReference type="Proteomes" id="UP000244005"/>
    </source>
</evidence>
<feature type="transmembrane region" description="Helical" evidence="1">
    <location>
        <begin position="25"/>
        <end position="46"/>
    </location>
</feature>
<name>A0A2R6XVB8_MARPO</name>
<proteinExistence type="predicted"/>
<accession>A0A2R6XVB8</accession>
<organism evidence="2 3">
    <name type="scientific">Marchantia polymorpha</name>
    <name type="common">Common liverwort</name>
    <name type="synonym">Marchantia aquatica</name>
    <dbReference type="NCBI Taxonomy" id="3197"/>
    <lineage>
        <taxon>Eukaryota</taxon>
        <taxon>Viridiplantae</taxon>
        <taxon>Streptophyta</taxon>
        <taxon>Embryophyta</taxon>
        <taxon>Marchantiophyta</taxon>
        <taxon>Marchantiopsida</taxon>
        <taxon>Marchantiidae</taxon>
        <taxon>Marchantiales</taxon>
        <taxon>Marchantiaceae</taxon>
        <taxon>Marchantia</taxon>
    </lineage>
</organism>
<evidence type="ECO:0000313" key="2">
    <source>
        <dbReference type="EMBL" id="PTQ50026.1"/>
    </source>
</evidence>
<keyword evidence="1" id="KW-0812">Transmembrane</keyword>